<dbReference type="InterPro" id="IPR012337">
    <property type="entry name" value="RNaseH-like_sf"/>
</dbReference>
<dbReference type="CDD" id="cd09279">
    <property type="entry name" value="RNase_HI_like"/>
    <property type="match status" value="1"/>
</dbReference>
<feature type="domain" description="RNase H type-1" evidence="1">
    <location>
        <begin position="271"/>
        <end position="362"/>
    </location>
</feature>
<dbReference type="InterPro" id="IPR043128">
    <property type="entry name" value="Rev_trsase/Diguanyl_cyclase"/>
</dbReference>
<dbReference type="InterPro" id="IPR002156">
    <property type="entry name" value="RNaseH_domain"/>
</dbReference>
<accession>A0A438CDN0</accession>
<dbReference type="EMBL" id="QGNW01002301">
    <property type="protein sequence ID" value="RVW21300.1"/>
    <property type="molecule type" value="Genomic_DNA"/>
</dbReference>
<evidence type="ECO:0000259" key="2">
    <source>
        <dbReference type="Pfam" id="PF17919"/>
    </source>
</evidence>
<dbReference type="InterPro" id="IPR041577">
    <property type="entry name" value="RT_RNaseH_2"/>
</dbReference>
<dbReference type="Gene3D" id="3.30.70.270">
    <property type="match status" value="2"/>
</dbReference>
<organism evidence="3 4">
    <name type="scientific">Vitis vinifera</name>
    <name type="common">Grape</name>
    <dbReference type="NCBI Taxonomy" id="29760"/>
    <lineage>
        <taxon>Eukaryota</taxon>
        <taxon>Viridiplantae</taxon>
        <taxon>Streptophyta</taxon>
        <taxon>Embryophyta</taxon>
        <taxon>Tracheophyta</taxon>
        <taxon>Spermatophyta</taxon>
        <taxon>Magnoliopsida</taxon>
        <taxon>eudicotyledons</taxon>
        <taxon>Gunneridae</taxon>
        <taxon>Pentapetalae</taxon>
        <taxon>rosids</taxon>
        <taxon>Vitales</taxon>
        <taxon>Vitaceae</taxon>
        <taxon>Viteae</taxon>
        <taxon>Vitis</taxon>
    </lineage>
</organism>
<comment type="caution">
    <text evidence="3">The sequence shown here is derived from an EMBL/GenBank/DDBJ whole genome shotgun (WGS) entry which is preliminary data.</text>
</comment>
<dbReference type="PANTHER" id="PTHR48475">
    <property type="entry name" value="RIBONUCLEASE H"/>
    <property type="match status" value="1"/>
</dbReference>
<protein>
    <submittedName>
        <fullName evidence="3">Retrovirus-related Pol polyprotein from transposon 17.6</fullName>
    </submittedName>
</protein>
<sequence length="365" mass="41764">MLSICKRFFYLLRQYGMKLNPAKCAFGVSSGKFLGFMVTQREIEVNLDQIKAVTNKPAPTSKKELQRLTEKLVALGRFIARFTDRLRPFFLALREANKSGWTHGCQNAFKEIKQYLAQPPILSSPQLGERLYLYLAVTDWAISVVLFLSLSPKEQRPVYFISKALADVETRYSRMEQTVLALRIVARKLRPYFQAHLIIVLTNQSLRNVLHKSDISGRMLQWAIELSEYGIDYQPRLSMKGQVMLDFIAEVPQPSTPDRESGKARWWILHVDGASRKSGSGIGLLLESPIGERLERCIYLGFHASNNETEYEAIMSGLNLATTIWASKVRIHGNSQLIVRQVLKEYEAKDERMAKYLLKVQESLN</sequence>
<evidence type="ECO:0000313" key="4">
    <source>
        <dbReference type="Proteomes" id="UP000288805"/>
    </source>
</evidence>
<dbReference type="AlphaFoldDB" id="A0A438CDN0"/>
<dbReference type="SUPFAM" id="SSF56672">
    <property type="entry name" value="DNA/RNA polymerases"/>
    <property type="match status" value="1"/>
</dbReference>
<feature type="domain" description="Reverse transcriptase/retrotransposon-derived protein RNase H-like" evidence="2">
    <location>
        <begin position="101"/>
        <end position="199"/>
    </location>
</feature>
<dbReference type="PANTHER" id="PTHR48475:SF2">
    <property type="entry name" value="RIBONUCLEASE H"/>
    <property type="match status" value="1"/>
</dbReference>
<evidence type="ECO:0000313" key="3">
    <source>
        <dbReference type="EMBL" id="RVW21300.1"/>
    </source>
</evidence>
<dbReference type="SUPFAM" id="SSF53098">
    <property type="entry name" value="Ribonuclease H-like"/>
    <property type="match status" value="1"/>
</dbReference>
<dbReference type="Pfam" id="PF17919">
    <property type="entry name" value="RT_RNaseH_2"/>
    <property type="match status" value="1"/>
</dbReference>
<reference evidence="3 4" key="1">
    <citation type="journal article" date="2018" name="PLoS Genet.">
        <title>Population sequencing reveals clonal diversity and ancestral inbreeding in the grapevine cultivar Chardonnay.</title>
        <authorList>
            <person name="Roach M.J."/>
            <person name="Johnson D.L."/>
            <person name="Bohlmann J."/>
            <person name="van Vuuren H.J."/>
            <person name="Jones S.J."/>
            <person name="Pretorius I.S."/>
            <person name="Schmidt S.A."/>
            <person name="Borneman A.R."/>
        </authorList>
    </citation>
    <scope>NUCLEOTIDE SEQUENCE [LARGE SCALE GENOMIC DNA]</scope>
    <source>
        <strain evidence="4">cv. Chardonnay</strain>
        <tissue evidence="3">Leaf</tissue>
    </source>
</reference>
<dbReference type="InterPro" id="IPR036397">
    <property type="entry name" value="RNaseH_sf"/>
</dbReference>
<dbReference type="GO" id="GO:0004523">
    <property type="term" value="F:RNA-DNA hybrid ribonuclease activity"/>
    <property type="evidence" value="ECO:0007669"/>
    <property type="project" value="InterPro"/>
</dbReference>
<gene>
    <name evidence="3" type="primary">pol_518</name>
    <name evidence="3" type="ORF">CK203_110087</name>
</gene>
<name>A0A438CDN0_VITVI</name>
<dbReference type="Gene3D" id="3.30.420.10">
    <property type="entry name" value="Ribonuclease H-like superfamily/Ribonuclease H"/>
    <property type="match status" value="1"/>
</dbReference>
<dbReference type="Pfam" id="PF13456">
    <property type="entry name" value="RVT_3"/>
    <property type="match status" value="1"/>
</dbReference>
<dbReference type="GO" id="GO:0003676">
    <property type="term" value="F:nucleic acid binding"/>
    <property type="evidence" value="ECO:0007669"/>
    <property type="project" value="InterPro"/>
</dbReference>
<proteinExistence type="predicted"/>
<evidence type="ECO:0000259" key="1">
    <source>
        <dbReference type="Pfam" id="PF13456"/>
    </source>
</evidence>
<dbReference type="Proteomes" id="UP000288805">
    <property type="component" value="Unassembled WGS sequence"/>
</dbReference>
<dbReference type="InterPro" id="IPR043502">
    <property type="entry name" value="DNA/RNA_pol_sf"/>
</dbReference>